<dbReference type="InterPro" id="IPR011059">
    <property type="entry name" value="Metal-dep_hydrolase_composite"/>
</dbReference>
<dbReference type="Proteomes" id="UP001500571">
    <property type="component" value="Unassembled WGS sequence"/>
</dbReference>
<dbReference type="PANTHER" id="PTHR22642">
    <property type="entry name" value="IMIDAZOLONEPROPIONASE"/>
    <property type="match status" value="1"/>
</dbReference>
<dbReference type="EMBL" id="BAAAPB010000001">
    <property type="protein sequence ID" value="GAA1947425.1"/>
    <property type="molecule type" value="Genomic_DNA"/>
</dbReference>
<feature type="domain" description="Amidohydrolase 3" evidence="1">
    <location>
        <begin position="54"/>
        <end position="487"/>
    </location>
</feature>
<dbReference type="RefSeq" id="WP_344041714.1">
    <property type="nucleotide sequence ID" value="NZ_BAAAPB010000001.1"/>
</dbReference>
<gene>
    <name evidence="2" type="ORF">GCM10009798_03150</name>
</gene>
<protein>
    <submittedName>
        <fullName evidence="2">Amidohydrolase family protein</fullName>
    </submittedName>
</protein>
<dbReference type="Gene3D" id="3.10.310.70">
    <property type="match status" value="1"/>
</dbReference>
<name>A0ABP5BKH9_9ACTN</name>
<comment type="caution">
    <text evidence="2">The sequence shown here is derived from an EMBL/GenBank/DDBJ whole genome shotgun (WGS) entry which is preliminary data.</text>
</comment>
<proteinExistence type="predicted"/>
<dbReference type="Gene3D" id="3.20.20.140">
    <property type="entry name" value="Metal-dependent hydrolases"/>
    <property type="match status" value="1"/>
</dbReference>
<keyword evidence="3" id="KW-1185">Reference proteome</keyword>
<dbReference type="Gene3D" id="2.30.40.10">
    <property type="entry name" value="Urease, subunit C, domain 1"/>
    <property type="match status" value="1"/>
</dbReference>
<dbReference type="Pfam" id="PF07969">
    <property type="entry name" value="Amidohydro_3"/>
    <property type="match status" value="1"/>
</dbReference>
<sequence length="490" mass="51459">MSDLLVRGARVVPLDAGVHADSYADSYADPVDVLVRSGVVAAVGPRLPDAGVREVAADGRWLLPGLWDAHVHLGQWALASRRLDLSEARSPEDAVALVAAAIGDGSGGPVVGMGHRAGTWSRSVTVAELDAVSGHVPVVLVNGDFHHGWLNTAALDALGLARRDEVVSEREWFDAYPRLTALVGAPTAEDYRRVMTQAAARGVVGVVDFEFGAPWTDWAERWQAGCDLLRVRWSPYADTLDAALAAGLRTGSELAPGLTVGSLKIISDGSLGTRTAWCCEPYADTGGHGAPNQSVEELRGLLARGHAAGFTVATHAIGDRALAEALAVYDATGASGSIEHAQLVTRDAVGELARLGLTASVQPAHLLDDRETSERVWPGRGERSFALRWLRDAGVRIALGSDAPVAPLDPWLAVSAAVHRGDPGEEPWHPEQSLTVAEALAASVDGRRVRVGEPGDLVLLDADPLAATPAGLRGLASSLTVVGGRVVWER</sequence>
<dbReference type="SUPFAM" id="SSF51338">
    <property type="entry name" value="Composite domain of metallo-dependent hydrolases"/>
    <property type="match status" value="1"/>
</dbReference>
<evidence type="ECO:0000259" key="1">
    <source>
        <dbReference type="Pfam" id="PF07969"/>
    </source>
</evidence>
<dbReference type="PANTHER" id="PTHR22642:SF2">
    <property type="entry name" value="PROTEIN LONG AFTER FAR-RED 3"/>
    <property type="match status" value="1"/>
</dbReference>
<dbReference type="InterPro" id="IPR032466">
    <property type="entry name" value="Metal_Hydrolase"/>
</dbReference>
<dbReference type="InterPro" id="IPR013108">
    <property type="entry name" value="Amidohydro_3"/>
</dbReference>
<evidence type="ECO:0000313" key="3">
    <source>
        <dbReference type="Proteomes" id="UP001500571"/>
    </source>
</evidence>
<dbReference type="SUPFAM" id="SSF51556">
    <property type="entry name" value="Metallo-dependent hydrolases"/>
    <property type="match status" value="1"/>
</dbReference>
<accession>A0ABP5BKH9</accession>
<evidence type="ECO:0000313" key="2">
    <source>
        <dbReference type="EMBL" id="GAA1947425.1"/>
    </source>
</evidence>
<reference evidence="3" key="1">
    <citation type="journal article" date="2019" name="Int. J. Syst. Evol. Microbiol.">
        <title>The Global Catalogue of Microorganisms (GCM) 10K type strain sequencing project: providing services to taxonomists for standard genome sequencing and annotation.</title>
        <authorList>
            <consortium name="The Broad Institute Genomics Platform"/>
            <consortium name="The Broad Institute Genome Sequencing Center for Infectious Disease"/>
            <person name="Wu L."/>
            <person name="Ma J."/>
        </authorList>
    </citation>
    <scope>NUCLEOTIDE SEQUENCE [LARGE SCALE GENOMIC DNA]</scope>
    <source>
        <strain evidence="3">JCM 15309</strain>
    </source>
</reference>
<organism evidence="2 3">
    <name type="scientific">Nocardioides panacihumi</name>
    <dbReference type="NCBI Taxonomy" id="400774"/>
    <lineage>
        <taxon>Bacteria</taxon>
        <taxon>Bacillati</taxon>
        <taxon>Actinomycetota</taxon>
        <taxon>Actinomycetes</taxon>
        <taxon>Propionibacteriales</taxon>
        <taxon>Nocardioidaceae</taxon>
        <taxon>Nocardioides</taxon>
    </lineage>
</organism>